<dbReference type="SUPFAM" id="SSF52096">
    <property type="entry name" value="ClpP/crotonase"/>
    <property type="match status" value="1"/>
</dbReference>
<dbReference type="InterPro" id="IPR008927">
    <property type="entry name" value="6-PGluconate_DH-like_C_sf"/>
</dbReference>
<feature type="domain" description="3-hydroxyacyl-CoA dehydrogenase C-terminal" evidence="11">
    <location>
        <begin position="523"/>
        <end position="605"/>
    </location>
</feature>
<organism evidence="13 14">
    <name type="scientific">Kitasatospora paranensis</name>
    <dbReference type="NCBI Taxonomy" id="258053"/>
    <lineage>
        <taxon>Bacteria</taxon>
        <taxon>Bacillati</taxon>
        <taxon>Actinomycetota</taxon>
        <taxon>Actinomycetes</taxon>
        <taxon>Kitasatosporales</taxon>
        <taxon>Streptomycetaceae</taxon>
        <taxon>Kitasatospora</taxon>
    </lineage>
</organism>
<proteinExistence type="inferred from homology"/>
<sequence>MSTTELLKRAAELFPGEVVTTAHVRHLDLPQQAGRLALITLDNGFDHTKPTTFGPGSLAKLSEALDQVEAEAAEGKIAAVAITGKPFIFAVGADLKGVEVLKEHSDALAIGKGGHDVFKRIAALPVPSFAYYNGAAMGGGVEVGLHCTYRTVSSGVPAFSLPEVFLGLVPGWGGCTILPNLIGPAKAVKVIVENSMSQNKQLKGAEVFDLGIADAIFEPADFLEQSLHWTAAVLKGDIAVQREEIDRGKAWDDAVAWGRLVADAKVHGAAPAAYKALDIIAQVKDEDLQAGFDAEDAALADLIMSGELRSGLYAFNLVQRRAKRPFGAPDKSLARPVSKVGVVGAGLMASQLALLFARRLEVPVVLTDIDQERIDKGVGYVHGEIDKLLAKGRINGDKANRLKGLVSGHIDKAIAFGDADFVIEAVFEEMGVKQNVFAELEAVVSPTTILATNTSSLSVTEMASKLEHPERVVGFHFFNPVAILPLLEIVRAEKTDDASLATAFGVARKLKKTAVLTKDAPAFVVNRILLRFMDAIQGAIDEGTPIETIEKAVLPLGLPMSPIVLLELVGPAIALHVSETLAAAFPERYTVSENLGKLVKAGKRGFYVWQDGQQVLDPEVLALLSFGDTVLTEEQVRERALAAVAQEIGLMLDEGVVGEAQDIDLCMITGAGWPFHLGGITPYLDREGVSERVNGKRFLAPGLASVPV</sequence>
<evidence type="ECO:0000259" key="12">
    <source>
        <dbReference type="Pfam" id="PF02737"/>
    </source>
</evidence>
<dbReference type="InterPro" id="IPR029045">
    <property type="entry name" value="ClpP/crotonase-like_dom_sf"/>
</dbReference>
<dbReference type="InterPro" id="IPR050136">
    <property type="entry name" value="FA_oxidation_alpha_subunit"/>
</dbReference>
<evidence type="ECO:0000256" key="3">
    <source>
        <dbReference type="ARBA" id="ARBA00022832"/>
    </source>
</evidence>
<dbReference type="SUPFAM" id="SSF51735">
    <property type="entry name" value="NAD(P)-binding Rossmann-fold domains"/>
    <property type="match status" value="1"/>
</dbReference>
<dbReference type="InterPro" id="IPR001753">
    <property type="entry name" value="Enoyl-CoA_hydra/iso"/>
</dbReference>
<dbReference type="InterPro" id="IPR006108">
    <property type="entry name" value="3HC_DH_C"/>
</dbReference>
<dbReference type="PANTHER" id="PTHR43612:SF3">
    <property type="entry name" value="TRIFUNCTIONAL ENZYME SUBUNIT ALPHA, MITOCHONDRIAL"/>
    <property type="match status" value="1"/>
</dbReference>
<evidence type="ECO:0000256" key="10">
    <source>
        <dbReference type="ARBA" id="ARBA00049556"/>
    </source>
</evidence>
<feature type="domain" description="3-hydroxyacyl-CoA dehydrogenase NAD binding" evidence="12">
    <location>
        <begin position="339"/>
        <end position="519"/>
    </location>
</feature>
<evidence type="ECO:0000313" key="13">
    <source>
        <dbReference type="EMBL" id="MFC7179453.1"/>
    </source>
</evidence>
<keyword evidence="14" id="KW-1185">Reference proteome</keyword>
<dbReference type="EMBL" id="JBHTAJ010000011">
    <property type="protein sequence ID" value="MFC7179453.1"/>
    <property type="molecule type" value="Genomic_DNA"/>
</dbReference>
<dbReference type="PANTHER" id="PTHR43612">
    <property type="entry name" value="TRIFUNCTIONAL ENZYME SUBUNIT ALPHA"/>
    <property type="match status" value="1"/>
</dbReference>
<dbReference type="Pfam" id="PF00725">
    <property type="entry name" value="3HCDH"/>
    <property type="match status" value="1"/>
</dbReference>
<dbReference type="CDD" id="cd06558">
    <property type="entry name" value="crotonase-like"/>
    <property type="match status" value="1"/>
</dbReference>
<dbReference type="Pfam" id="PF00378">
    <property type="entry name" value="ECH_1"/>
    <property type="match status" value="1"/>
</dbReference>
<evidence type="ECO:0000256" key="9">
    <source>
        <dbReference type="ARBA" id="ARBA00023268"/>
    </source>
</evidence>
<name>A0ABW2FWY3_9ACTN</name>
<evidence type="ECO:0000256" key="6">
    <source>
        <dbReference type="ARBA" id="ARBA00023027"/>
    </source>
</evidence>
<evidence type="ECO:0000256" key="8">
    <source>
        <dbReference type="ARBA" id="ARBA00023239"/>
    </source>
</evidence>
<dbReference type="Gene3D" id="3.40.50.720">
    <property type="entry name" value="NAD(P)-binding Rossmann-like Domain"/>
    <property type="match status" value="1"/>
</dbReference>
<dbReference type="InterPro" id="IPR036291">
    <property type="entry name" value="NAD(P)-bd_dom_sf"/>
</dbReference>
<evidence type="ECO:0000313" key="14">
    <source>
        <dbReference type="Proteomes" id="UP001596435"/>
    </source>
</evidence>
<evidence type="ECO:0000256" key="7">
    <source>
        <dbReference type="ARBA" id="ARBA00023098"/>
    </source>
</evidence>
<dbReference type="InterPro" id="IPR006176">
    <property type="entry name" value="3-OHacyl-CoA_DH_NAD-bd"/>
</dbReference>
<keyword evidence="9" id="KW-0511">Multifunctional enzyme</keyword>
<reference evidence="14" key="1">
    <citation type="journal article" date="2019" name="Int. J. Syst. Evol. Microbiol.">
        <title>The Global Catalogue of Microorganisms (GCM) 10K type strain sequencing project: providing services to taxonomists for standard genome sequencing and annotation.</title>
        <authorList>
            <consortium name="The Broad Institute Genomics Platform"/>
            <consortium name="The Broad Institute Genome Sequencing Center for Infectious Disease"/>
            <person name="Wu L."/>
            <person name="Ma J."/>
        </authorList>
    </citation>
    <scope>NUCLEOTIDE SEQUENCE [LARGE SCALE GENOMIC DNA]</scope>
    <source>
        <strain evidence="14">CGMCC 1.12859</strain>
    </source>
</reference>
<keyword evidence="3" id="KW-0276">Fatty acid metabolism</keyword>
<dbReference type="Gene3D" id="1.10.1040.50">
    <property type="match status" value="1"/>
</dbReference>
<comment type="similarity">
    <text evidence="2">In the central section; belongs to the 3-hydroxyacyl-CoA dehydrogenase family.</text>
</comment>
<dbReference type="Pfam" id="PF02737">
    <property type="entry name" value="3HCDH_N"/>
    <property type="match status" value="1"/>
</dbReference>
<comment type="catalytic activity">
    <reaction evidence="10">
        <text>a (3S)-3-hydroxyacyl-CoA + NAD(+) = a 3-oxoacyl-CoA + NADH + H(+)</text>
        <dbReference type="Rhea" id="RHEA:22432"/>
        <dbReference type="ChEBI" id="CHEBI:15378"/>
        <dbReference type="ChEBI" id="CHEBI:57318"/>
        <dbReference type="ChEBI" id="CHEBI:57540"/>
        <dbReference type="ChEBI" id="CHEBI:57945"/>
        <dbReference type="ChEBI" id="CHEBI:90726"/>
        <dbReference type="EC" id="1.1.1.35"/>
    </reaction>
</comment>
<dbReference type="Gene3D" id="3.90.226.10">
    <property type="entry name" value="2-enoyl-CoA Hydratase, Chain A, domain 1"/>
    <property type="match status" value="1"/>
</dbReference>
<comment type="caution">
    <text evidence="13">The sequence shown here is derived from an EMBL/GenBank/DDBJ whole genome shotgun (WGS) entry which is preliminary data.</text>
</comment>
<protein>
    <submittedName>
        <fullName evidence="13">3-hydroxyacyl-CoA dehydrogenase NAD-binding domain-containing protein</fullName>
    </submittedName>
</protein>
<dbReference type="RefSeq" id="WP_345707676.1">
    <property type="nucleotide sequence ID" value="NZ_BAABKV010000001.1"/>
</dbReference>
<keyword evidence="6" id="KW-0520">NAD</keyword>
<keyword evidence="7" id="KW-0443">Lipid metabolism</keyword>
<evidence type="ECO:0000256" key="1">
    <source>
        <dbReference type="ARBA" id="ARBA00005005"/>
    </source>
</evidence>
<evidence type="ECO:0000259" key="11">
    <source>
        <dbReference type="Pfam" id="PF00725"/>
    </source>
</evidence>
<keyword evidence="5" id="KW-0560">Oxidoreductase</keyword>
<accession>A0ABW2FWY3</accession>
<keyword evidence="8" id="KW-0456">Lyase</keyword>
<evidence type="ECO:0000256" key="5">
    <source>
        <dbReference type="ARBA" id="ARBA00023002"/>
    </source>
</evidence>
<keyword evidence="4" id="KW-0442">Lipid degradation</keyword>
<evidence type="ECO:0000256" key="4">
    <source>
        <dbReference type="ARBA" id="ARBA00022963"/>
    </source>
</evidence>
<dbReference type="SUPFAM" id="SSF48179">
    <property type="entry name" value="6-phosphogluconate dehydrogenase C-terminal domain-like"/>
    <property type="match status" value="2"/>
</dbReference>
<evidence type="ECO:0000256" key="2">
    <source>
        <dbReference type="ARBA" id="ARBA00007005"/>
    </source>
</evidence>
<gene>
    <name evidence="13" type="ORF">ACFQMG_07735</name>
</gene>
<comment type="pathway">
    <text evidence="1">Lipid metabolism; fatty acid beta-oxidation.</text>
</comment>
<dbReference type="Proteomes" id="UP001596435">
    <property type="component" value="Unassembled WGS sequence"/>
</dbReference>